<proteinExistence type="predicted"/>
<dbReference type="Gene3D" id="3.50.50.60">
    <property type="entry name" value="FAD/NAD(P)-binding domain"/>
    <property type="match status" value="1"/>
</dbReference>
<feature type="chain" id="PRO_5040793240" description="Amine oxidase" evidence="1">
    <location>
        <begin position="20"/>
        <end position="477"/>
    </location>
</feature>
<evidence type="ECO:0000256" key="1">
    <source>
        <dbReference type="SAM" id="SignalP"/>
    </source>
</evidence>
<dbReference type="SUPFAM" id="SSF51905">
    <property type="entry name" value="FAD/NAD(P)-binding domain"/>
    <property type="match status" value="1"/>
</dbReference>
<dbReference type="Gene3D" id="1.10.405.20">
    <property type="match status" value="1"/>
</dbReference>
<evidence type="ECO:0000313" key="3">
    <source>
        <dbReference type="Proteomes" id="UP001140502"/>
    </source>
</evidence>
<feature type="signal peptide" evidence="1">
    <location>
        <begin position="1"/>
        <end position="19"/>
    </location>
</feature>
<keyword evidence="1" id="KW-0732">Signal</keyword>
<dbReference type="AlphaFoldDB" id="A0A9W8WFJ6"/>
<organism evidence="2 3">
    <name type="scientific">Fusarium piperis</name>
    <dbReference type="NCBI Taxonomy" id="1435070"/>
    <lineage>
        <taxon>Eukaryota</taxon>
        <taxon>Fungi</taxon>
        <taxon>Dikarya</taxon>
        <taxon>Ascomycota</taxon>
        <taxon>Pezizomycotina</taxon>
        <taxon>Sordariomycetes</taxon>
        <taxon>Hypocreomycetidae</taxon>
        <taxon>Hypocreales</taxon>
        <taxon>Nectriaceae</taxon>
        <taxon>Fusarium</taxon>
        <taxon>Fusarium solani species complex</taxon>
    </lineage>
</organism>
<evidence type="ECO:0000313" key="2">
    <source>
        <dbReference type="EMBL" id="KAJ4323262.1"/>
    </source>
</evidence>
<gene>
    <name evidence="2" type="ORF">N0V84_004390</name>
</gene>
<dbReference type="EMBL" id="JAPEUR010000072">
    <property type="protein sequence ID" value="KAJ4323262.1"/>
    <property type="molecule type" value="Genomic_DNA"/>
</dbReference>
<dbReference type="InterPro" id="IPR036188">
    <property type="entry name" value="FAD/NAD-bd_sf"/>
</dbReference>
<protein>
    <recommendedName>
        <fullName evidence="4">Amine oxidase</fullName>
    </recommendedName>
</protein>
<name>A0A9W8WFJ6_9HYPO</name>
<evidence type="ECO:0008006" key="4">
    <source>
        <dbReference type="Google" id="ProtNLM"/>
    </source>
</evidence>
<dbReference type="Pfam" id="PF13450">
    <property type="entry name" value="NAD_binding_8"/>
    <property type="match status" value="1"/>
</dbReference>
<accession>A0A9W8WFJ6</accession>
<comment type="caution">
    <text evidence="2">The sequence shown here is derived from an EMBL/GenBank/DDBJ whole genome shotgun (WGS) entry which is preliminary data.</text>
</comment>
<dbReference type="OrthoDB" id="68575at2759"/>
<keyword evidence="3" id="KW-1185">Reference proteome</keyword>
<dbReference type="Gene3D" id="3.30.70.1990">
    <property type="match status" value="1"/>
</dbReference>
<reference evidence="2" key="1">
    <citation type="submission" date="2022-10" db="EMBL/GenBank/DDBJ databases">
        <title>Tapping the CABI collections for fungal endophytes: first genome assemblies for Collariella, Neodidymelliopsis, Ascochyta clinopodiicola, Didymella pomorum, Didymosphaeria variabile, Neocosmospora piperis and Neocucurbitaria cava.</title>
        <authorList>
            <person name="Hill R."/>
        </authorList>
    </citation>
    <scope>NUCLEOTIDE SEQUENCE</scope>
    <source>
        <strain evidence="2">IMI 366586</strain>
    </source>
</reference>
<sequence>MTSLTRSLISLLATASVAAASAYNSVIEKDVVIIGGGGSGAHAAFRLREDFGKSIILIEKEAILGGHVDSYVDASSGKAYDYGVQSFIDVNGASDFVTQRLGVEIKPPGRVSRLTRHVDFETGKEVNYTGPAPAALSAALVKYAELCSLYEDMILPSFRDFPAPEDIPEDLLIPFGDFARKHSIEAIVPMLFQVTGLGVGDVTGQMTLVVMQAFGGPMARSFLGQMSSFAPASERNQDIYDAFAEKLGKDVLYSSTVINSKRTKKGVDLTVKTSSGRLVKIKAKRLLLSIEPTKSNLAPFDLDTTENGVFSKFDYTRLYAGIVSNPALPKNYSLTNLPEAAAPNNFLAFPDVPFLARFEWIGTGGNEELFRIMVIGDRHLDGKDAKKLVQTNFDTLVKSGAVEVSGWTKIKFVAYAQHGPMHMHVSAEEMRQGFIQDLYALQGLRSTWWTGGAWVANFQTHLWWFNDILLPQVVKGI</sequence>
<dbReference type="Proteomes" id="UP001140502">
    <property type="component" value="Unassembled WGS sequence"/>
</dbReference>